<keyword evidence="3" id="KW-0687">Ribonucleoprotein</keyword>
<organism evidence="5">
    <name type="scientific">Balamuthia mandrillaris</name>
    <dbReference type="NCBI Taxonomy" id="66527"/>
    <lineage>
        <taxon>Eukaryota</taxon>
        <taxon>Amoebozoa</taxon>
        <taxon>Discosea</taxon>
        <taxon>Longamoebia</taxon>
        <taxon>Centramoebida</taxon>
        <taxon>Balamuthiidae</taxon>
        <taxon>Balamuthia</taxon>
    </lineage>
</organism>
<dbReference type="InterPro" id="IPR027437">
    <property type="entry name" value="Rbsml_uS13_C"/>
</dbReference>
<comment type="similarity">
    <text evidence="1">Belongs to the universal ribosomal protein uS13 family.</text>
</comment>
<dbReference type="Gene3D" id="4.10.910.10">
    <property type="entry name" value="30s ribosomal protein s13, domain 2"/>
    <property type="match status" value="1"/>
</dbReference>
<dbReference type="GO" id="GO:1990904">
    <property type="term" value="C:ribonucleoprotein complex"/>
    <property type="evidence" value="ECO:0007669"/>
    <property type="project" value="UniProtKB-KW"/>
</dbReference>
<proteinExistence type="inferred from homology"/>
<evidence type="ECO:0000256" key="3">
    <source>
        <dbReference type="ARBA" id="ARBA00023274"/>
    </source>
</evidence>
<feature type="compositionally biased region" description="Basic residues" evidence="4">
    <location>
        <begin position="97"/>
        <end position="115"/>
    </location>
</feature>
<keyword evidence="5" id="KW-0496">Mitochondrion</keyword>
<dbReference type="InterPro" id="IPR010979">
    <property type="entry name" value="Ribosomal_uS13-like_H2TH"/>
</dbReference>
<protein>
    <submittedName>
        <fullName evidence="5">Ribsomal protein S13</fullName>
    </submittedName>
</protein>
<accession>A0A0K1HNX8</accession>
<dbReference type="SUPFAM" id="SSF46946">
    <property type="entry name" value="S13-like H2TH domain"/>
    <property type="match status" value="1"/>
</dbReference>
<keyword evidence="2" id="KW-0689">Ribosomal protein</keyword>
<dbReference type="EMBL" id="KT175741">
    <property type="protein sequence ID" value="AKT93880.1"/>
    <property type="molecule type" value="Genomic_DNA"/>
</dbReference>
<gene>
    <name evidence="5" type="primary">rps13</name>
</gene>
<dbReference type="GO" id="GO:0003676">
    <property type="term" value="F:nucleic acid binding"/>
    <property type="evidence" value="ECO:0007669"/>
    <property type="project" value="InterPro"/>
</dbReference>
<dbReference type="GO" id="GO:0005840">
    <property type="term" value="C:ribosome"/>
    <property type="evidence" value="ECO:0007669"/>
    <property type="project" value="UniProtKB-KW"/>
</dbReference>
<evidence type="ECO:0000256" key="1">
    <source>
        <dbReference type="ARBA" id="ARBA00008080"/>
    </source>
</evidence>
<evidence type="ECO:0000313" key="5">
    <source>
        <dbReference type="EMBL" id="AKT93880.1"/>
    </source>
</evidence>
<dbReference type="PROSITE" id="PS50159">
    <property type="entry name" value="RIBOSOMAL_S13_2"/>
    <property type="match status" value="1"/>
</dbReference>
<evidence type="ECO:0000256" key="2">
    <source>
        <dbReference type="ARBA" id="ARBA00022980"/>
    </source>
</evidence>
<geneLocation type="mitochondrion" evidence="5"/>
<feature type="region of interest" description="Disordered" evidence="4">
    <location>
        <begin position="92"/>
        <end position="123"/>
    </location>
</feature>
<dbReference type="AlphaFoldDB" id="A0A0K1HNX8"/>
<evidence type="ECO:0000256" key="4">
    <source>
        <dbReference type="SAM" id="MobiDB-lite"/>
    </source>
</evidence>
<name>A0A0K1HNX8_9EUKA</name>
<sequence>MTFFSLLQSRYVNNNRSHKVLGFLRLPLSSKPYVSVDKTIYKRATPLLDRFSIEQETSFNVLHQGVALHIKARSLKGFQHLFNLPVNGQRTKTNACTRRRAKAPKIGLRKKKAKPGRNVQGRF</sequence>
<reference evidence="5" key="1">
    <citation type="journal article" date="2015" name="Genome Med.">
        <title>Clinical metagenomic identification of Balamuthia mandrillaris encephalitis and assembly of the draft genome: the continuing case for reference genome sequencing.</title>
        <authorList>
            <person name="Greninger A.L."/>
            <person name="Messacar K."/>
            <person name="Dunnebacke T."/>
            <person name="Naccache S.N."/>
            <person name="Federman S."/>
            <person name="Bouquet J."/>
            <person name="Mirsky D."/>
            <person name="Nomura Y."/>
            <person name="Yagi S."/>
            <person name="Glaser C."/>
            <person name="Vollmer M."/>
            <person name="Press C.A."/>
            <person name="Klenschmidt-DeMasters B.K."/>
            <person name="Dominguez S.R."/>
            <person name="Chiu C.Y."/>
        </authorList>
    </citation>
    <scope>NUCLEOTIDE SEQUENCE</scope>
    <source>
        <strain evidence="5">V039</strain>
    </source>
</reference>